<dbReference type="OrthoDB" id="10260961at2759"/>
<accession>A0A9R0IAF9</accession>
<evidence type="ECO:0000259" key="6">
    <source>
        <dbReference type="PROSITE" id="PS51366"/>
    </source>
</evidence>
<dbReference type="RefSeq" id="XP_021845463.1">
    <property type="nucleotide sequence ID" value="XM_021989771.2"/>
</dbReference>
<dbReference type="PROSITE" id="PS51366">
    <property type="entry name" value="MI"/>
    <property type="match status" value="1"/>
</dbReference>
<dbReference type="GO" id="GO:0005730">
    <property type="term" value="C:nucleolus"/>
    <property type="evidence" value="ECO:0000318"/>
    <property type="project" value="GO_Central"/>
</dbReference>
<feature type="compositionally biased region" description="Acidic residues" evidence="5">
    <location>
        <begin position="242"/>
        <end position="257"/>
    </location>
</feature>
<evidence type="ECO:0000256" key="4">
    <source>
        <dbReference type="ARBA" id="ARBA00023242"/>
    </source>
</evidence>
<dbReference type="GO" id="GO:0042274">
    <property type="term" value="P:ribosomal small subunit biogenesis"/>
    <property type="evidence" value="ECO:0000318"/>
    <property type="project" value="GO_Central"/>
</dbReference>
<name>A0A9R0IAF9_SPIOL</name>
<feature type="region of interest" description="Disordered" evidence="5">
    <location>
        <begin position="156"/>
        <end position="325"/>
    </location>
</feature>
<dbReference type="PANTHER" id="PTHR18034:SF4">
    <property type="entry name" value="NUCLEOLAR MIF4G DOMAIN-CONTAINING PROTEIN 1"/>
    <property type="match status" value="1"/>
</dbReference>
<proteinExistence type="inferred from homology"/>
<evidence type="ECO:0000256" key="2">
    <source>
        <dbReference type="ARBA" id="ARBA00006856"/>
    </source>
</evidence>
<dbReference type="SUPFAM" id="SSF48371">
    <property type="entry name" value="ARM repeat"/>
    <property type="match status" value="1"/>
</dbReference>
<feature type="domain" description="MI" evidence="6">
    <location>
        <begin position="628"/>
        <end position="744"/>
    </location>
</feature>
<evidence type="ECO:0000256" key="5">
    <source>
        <dbReference type="SAM" id="MobiDB-lite"/>
    </source>
</evidence>
<dbReference type="FunFam" id="1.25.40.180:FF:000043">
    <property type="entry name" value="MIF4G domain-containing protein / MA3 domain-containing protein"/>
    <property type="match status" value="1"/>
</dbReference>
<dbReference type="InterPro" id="IPR003890">
    <property type="entry name" value="MIF4G-like_typ-3"/>
</dbReference>
<dbReference type="InterPro" id="IPR016024">
    <property type="entry name" value="ARM-type_fold"/>
</dbReference>
<evidence type="ECO:0000256" key="1">
    <source>
        <dbReference type="ARBA" id="ARBA00004604"/>
    </source>
</evidence>
<dbReference type="GO" id="GO:0003723">
    <property type="term" value="F:RNA binding"/>
    <property type="evidence" value="ECO:0000318"/>
    <property type="project" value="GO_Central"/>
</dbReference>
<dbReference type="SMART" id="SM00544">
    <property type="entry name" value="MA3"/>
    <property type="match status" value="1"/>
</dbReference>
<sequence>MMEKMASRKEKRKAARQEKKQHKHQSLIQHQKISKSKRNLENLRTGVLKDCSVKETVVCQGQLEGSAVKGGELGNVRIKKVRNTEGKGRTLSMMESDSDGDNAKPDVIKSRMPKRDQMKFNGKKTKFEEYLEMETKAGPSMEEDLELERRLAKKLKLKKGKLDDGGDGLDVLFEGIPSFDDSSEQEYNRYYDSETESLLDGDDKKSKKKRKKMKKPERELGLDKIEASHDSLTEESISFESGEGDEPNSDSETEIVESAEKKKRKRGKKKRRNSEPEGSDDDDMKQSENMSLESGEESEETTELETDTAAADGVQSTSKYVAPHLRSKSGDDLQEYIQIRRRLRGLLNRMSESNVESITGEIFSIFQSVSRAVASQIISEEVLASCAGGPRGNEQYAAVFAAFVAGMASMFGIDFGARFMASLAKSFEDEYSKEDNLSLRNLSLLLSYLCIFGVCASDLIYDYLIKLSKQLAEIDVSTILAILQCCGMKLRGDDPASMKDFISSVQSRVNELKAISGDAEATMYSKRMEFMLETICEIKNNKKRVKEDSSPHTRIKKWLQKLRVEDITLRGVKWSKLLDPKKKGQWWFSGDLSSRTEDVRNVAGKMDKEVNEAEKMLKLAAKQRMNTDTRRAIFCVIMSGEDYIDAYEQLLSLNLQGKQDREIMRVLVECCLQEKVFNKYYTALASKLCSHDKNHKFTLQYCLWDHLKELESMPLMRSMHLAKFEAEMFASFTLSLAALKVVDLIDATQLSAKRIMHFRMLFEALFEYPDNVVWNVFTRVTITPELEELRNGLEFFIREYVVTSNKNATKRLKLIKKALNNAEGVLM</sequence>
<dbReference type="GO" id="GO:0006417">
    <property type="term" value="P:regulation of translation"/>
    <property type="evidence" value="ECO:0007669"/>
    <property type="project" value="UniProtKB-KW"/>
</dbReference>
<keyword evidence="3" id="KW-0810">Translation regulation</keyword>
<feature type="compositionally biased region" description="Basic and acidic residues" evidence="5">
    <location>
        <begin position="216"/>
        <end position="232"/>
    </location>
</feature>
<dbReference type="PANTHER" id="PTHR18034">
    <property type="entry name" value="CELL CYCLE CONTROL PROTEIN CWF22-RELATED"/>
    <property type="match status" value="1"/>
</dbReference>
<keyword evidence="4" id="KW-0539">Nucleus</keyword>
<dbReference type="Pfam" id="PF02854">
    <property type="entry name" value="MIF4G"/>
    <property type="match status" value="1"/>
</dbReference>
<feature type="region of interest" description="Disordered" evidence="5">
    <location>
        <begin position="1"/>
        <end position="41"/>
    </location>
</feature>
<comment type="subcellular location">
    <subcellularLocation>
        <location evidence="1">Nucleus</location>
        <location evidence="1">Nucleolus</location>
    </subcellularLocation>
</comment>
<feature type="compositionally biased region" description="Acidic residues" evidence="5">
    <location>
        <begin position="294"/>
        <end position="306"/>
    </location>
</feature>
<gene>
    <name evidence="8" type="primary">LOC110785334</name>
</gene>
<dbReference type="SMART" id="SM00543">
    <property type="entry name" value="MIF4G"/>
    <property type="match status" value="1"/>
</dbReference>
<reference evidence="8" key="2">
    <citation type="submission" date="2025-08" db="UniProtKB">
        <authorList>
            <consortium name="RefSeq"/>
        </authorList>
    </citation>
    <scope>IDENTIFICATION</scope>
    <source>
        <tissue evidence="8">Leaf</tissue>
    </source>
</reference>
<evidence type="ECO:0000313" key="8">
    <source>
        <dbReference type="RefSeq" id="XP_021845463.1"/>
    </source>
</evidence>
<dbReference type="AlphaFoldDB" id="A0A9R0IAF9"/>
<feature type="compositionally biased region" description="Basic residues" evidence="5">
    <location>
        <begin position="206"/>
        <end position="215"/>
    </location>
</feature>
<evidence type="ECO:0000313" key="7">
    <source>
        <dbReference type="Proteomes" id="UP000813463"/>
    </source>
</evidence>
<dbReference type="KEGG" id="soe:110785334"/>
<protein>
    <recommendedName>
        <fullName evidence="6">MI domain-containing protein</fullName>
    </recommendedName>
</protein>
<dbReference type="Pfam" id="PF02847">
    <property type="entry name" value="MA3"/>
    <property type="match status" value="1"/>
</dbReference>
<keyword evidence="7" id="KW-1185">Reference proteome</keyword>
<comment type="similarity">
    <text evidence="2">Belongs to the CWC22 family.</text>
</comment>
<dbReference type="InterPro" id="IPR050781">
    <property type="entry name" value="CWC22_splicing_factor"/>
</dbReference>
<feature type="compositionally biased region" description="Basic residues" evidence="5">
    <location>
        <begin position="9"/>
        <end position="25"/>
    </location>
</feature>
<evidence type="ECO:0000256" key="3">
    <source>
        <dbReference type="ARBA" id="ARBA00022845"/>
    </source>
</evidence>
<dbReference type="InterPro" id="IPR003891">
    <property type="entry name" value="Initiation_fac_eIF4g_MI"/>
</dbReference>
<dbReference type="GeneID" id="110785334"/>
<feature type="compositionally biased region" description="Basic residues" evidence="5">
    <location>
        <begin position="261"/>
        <end position="272"/>
    </location>
</feature>
<reference evidence="7" key="1">
    <citation type="journal article" date="2021" name="Nat. Commun.">
        <title>Genomic analyses provide insights into spinach domestication and the genetic basis of agronomic traits.</title>
        <authorList>
            <person name="Cai X."/>
            <person name="Sun X."/>
            <person name="Xu C."/>
            <person name="Sun H."/>
            <person name="Wang X."/>
            <person name="Ge C."/>
            <person name="Zhang Z."/>
            <person name="Wang Q."/>
            <person name="Fei Z."/>
            <person name="Jiao C."/>
            <person name="Wang Q."/>
        </authorList>
    </citation>
    <scope>NUCLEOTIDE SEQUENCE [LARGE SCALE GENOMIC DNA]</scope>
    <source>
        <strain evidence="7">cv. Varoflay</strain>
    </source>
</reference>
<organism evidence="7 8">
    <name type="scientific">Spinacia oleracea</name>
    <name type="common">Spinach</name>
    <dbReference type="NCBI Taxonomy" id="3562"/>
    <lineage>
        <taxon>Eukaryota</taxon>
        <taxon>Viridiplantae</taxon>
        <taxon>Streptophyta</taxon>
        <taxon>Embryophyta</taxon>
        <taxon>Tracheophyta</taxon>
        <taxon>Spermatophyta</taxon>
        <taxon>Magnoliopsida</taxon>
        <taxon>eudicotyledons</taxon>
        <taxon>Gunneridae</taxon>
        <taxon>Pentapetalae</taxon>
        <taxon>Caryophyllales</taxon>
        <taxon>Chenopodiaceae</taxon>
        <taxon>Chenopodioideae</taxon>
        <taxon>Anserineae</taxon>
        <taxon>Spinacia</taxon>
    </lineage>
</organism>
<dbReference type="Gene3D" id="1.25.40.180">
    <property type="match status" value="1"/>
</dbReference>
<dbReference type="Proteomes" id="UP000813463">
    <property type="component" value="Chromosome 6"/>
</dbReference>